<dbReference type="PANTHER" id="PTHR33121:SF23">
    <property type="entry name" value="CYCLIC DI-GMP PHOSPHODIESTERASE PDEB"/>
    <property type="match status" value="1"/>
</dbReference>
<accession>A0A1H6CST4</accession>
<dbReference type="GO" id="GO:0071111">
    <property type="term" value="F:cyclic-guanylate-specific phosphodiesterase activity"/>
    <property type="evidence" value="ECO:0007669"/>
    <property type="project" value="InterPro"/>
</dbReference>
<evidence type="ECO:0000259" key="1">
    <source>
        <dbReference type="PROSITE" id="PS50112"/>
    </source>
</evidence>
<dbReference type="SMART" id="SM00267">
    <property type="entry name" value="GGDEF"/>
    <property type="match status" value="1"/>
</dbReference>
<dbReference type="CDD" id="cd00130">
    <property type="entry name" value="PAS"/>
    <property type="match status" value="1"/>
</dbReference>
<dbReference type="Pfam" id="PF00563">
    <property type="entry name" value="EAL"/>
    <property type="match status" value="1"/>
</dbReference>
<dbReference type="Proteomes" id="UP000236745">
    <property type="component" value="Unassembled WGS sequence"/>
</dbReference>
<organism evidence="4 5">
    <name type="scientific">Marinobacterium lutimaris</name>
    <dbReference type="NCBI Taxonomy" id="568106"/>
    <lineage>
        <taxon>Bacteria</taxon>
        <taxon>Pseudomonadati</taxon>
        <taxon>Pseudomonadota</taxon>
        <taxon>Gammaproteobacteria</taxon>
        <taxon>Oceanospirillales</taxon>
        <taxon>Oceanospirillaceae</taxon>
        <taxon>Marinobacterium</taxon>
    </lineage>
</organism>
<dbReference type="SUPFAM" id="SSF141868">
    <property type="entry name" value="EAL domain-like"/>
    <property type="match status" value="1"/>
</dbReference>
<proteinExistence type="predicted"/>
<evidence type="ECO:0000259" key="2">
    <source>
        <dbReference type="PROSITE" id="PS50883"/>
    </source>
</evidence>
<feature type="domain" description="EAL" evidence="2">
    <location>
        <begin position="454"/>
        <end position="704"/>
    </location>
</feature>
<dbReference type="InterPro" id="IPR043128">
    <property type="entry name" value="Rev_trsase/Diguanyl_cyclase"/>
</dbReference>
<dbReference type="PROSITE" id="PS50883">
    <property type="entry name" value="EAL"/>
    <property type="match status" value="1"/>
</dbReference>
<name>A0A1H6CST4_9GAMM</name>
<dbReference type="EMBL" id="FNVQ01000004">
    <property type="protein sequence ID" value="SEG76071.1"/>
    <property type="molecule type" value="Genomic_DNA"/>
</dbReference>
<dbReference type="Pfam" id="PF00990">
    <property type="entry name" value="GGDEF"/>
    <property type="match status" value="1"/>
</dbReference>
<dbReference type="InterPro" id="IPR050706">
    <property type="entry name" value="Cyclic-di-GMP_PDE-like"/>
</dbReference>
<dbReference type="Gene3D" id="3.30.70.270">
    <property type="match status" value="1"/>
</dbReference>
<reference evidence="4 5" key="1">
    <citation type="submission" date="2016-10" db="EMBL/GenBank/DDBJ databases">
        <authorList>
            <person name="de Groot N.N."/>
        </authorList>
    </citation>
    <scope>NUCLEOTIDE SEQUENCE [LARGE SCALE GENOMIC DNA]</scope>
    <source>
        <strain evidence="4 5">DSM 22012</strain>
    </source>
</reference>
<dbReference type="NCBIfam" id="TIGR00254">
    <property type="entry name" value="GGDEF"/>
    <property type="match status" value="1"/>
</dbReference>
<dbReference type="CDD" id="cd01948">
    <property type="entry name" value="EAL"/>
    <property type="match status" value="1"/>
</dbReference>
<dbReference type="PANTHER" id="PTHR33121">
    <property type="entry name" value="CYCLIC DI-GMP PHOSPHODIESTERASE PDEF"/>
    <property type="match status" value="1"/>
</dbReference>
<gene>
    <name evidence="4" type="ORF">SAMN05444390_104118</name>
</gene>
<evidence type="ECO:0000313" key="4">
    <source>
        <dbReference type="EMBL" id="SEG76071.1"/>
    </source>
</evidence>
<dbReference type="InterPro" id="IPR000014">
    <property type="entry name" value="PAS"/>
</dbReference>
<evidence type="ECO:0000259" key="3">
    <source>
        <dbReference type="PROSITE" id="PS50887"/>
    </source>
</evidence>
<dbReference type="InterPro" id="IPR000160">
    <property type="entry name" value="GGDEF_dom"/>
</dbReference>
<dbReference type="Gene3D" id="3.20.20.450">
    <property type="entry name" value="EAL domain"/>
    <property type="match status" value="1"/>
</dbReference>
<dbReference type="SUPFAM" id="SSF55073">
    <property type="entry name" value="Nucleotide cyclase"/>
    <property type="match status" value="1"/>
</dbReference>
<dbReference type="InterPro" id="IPR001633">
    <property type="entry name" value="EAL_dom"/>
</dbReference>
<dbReference type="PROSITE" id="PS50887">
    <property type="entry name" value="GGDEF"/>
    <property type="match status" value="1"/>
</dbReference>
<dbReference type="NCBIfam" id="TIGR00229">
    <property type="entry name" value="sensory_box"/>
    <property type="match status" value="1"/>
</dbReference>
<dbReference type="Gene3D" id="3.30.450.20">
    <property type="entry name" value="PAS domain"/>
    <property type="match status" value="1"/>
</dbReference>
<dbReference type="InterPro" id="IPR035965">
    <property type="entry name" value="PAS-like_dom_sf"/>
</dbReference>
<evidence type="ECO:0000313" key="5">
    <source>
        <dbReference type="Proteomes" id="UP000236745"/>
    </source>
</evidence>
<keyword evidence="5" id="KW-1185">Reference proteome</keyword>
<dbReference type="CDD" id="cd01949">
    <property type="entry name" value="GGDEF"/>
    <property type="match status" value="1"/>
</dbReference>
<dbReference type="InterPro" id="IPR035919">
    <property type="entry name" value="EAL_sf"/>
</dbReference>
<dbReference type="SUPFAM" id="SSF55785">
    <property type="entry name" value="PYP-like sensor domain (PAS domain)"/>
    <property type="match status" value="1"/>
</dbReference>
<dbReference type="PROSITE" id="PS50112">
    <property type="entry name" value="PAS"/>
    <property type="match status" value="1"/>
</dbReference>
<protein>
    <submittedName>
        <fullName evidence="4">PAS domain S-box-containing protein/diguanylate cyclase (GGDEF) domain-containing protein</fullName>
    </submittedName>
</protein>
<dbReference type="InterPro" id="IPR029787">
    <property type="entry name" value="Nucleotide_cyclase"/>
</dbReference>
<sequence>MTALSESSYSILDKLSSGSRQHRSVNLLFVGFPSEQVDPLLSLVRTGRMAPRGRHVNTREELSQALSERSWDLLLCTGNANDPHLPYNVVHQLTQHDRDIPVIELSADSSPAAQLRSWKDGIQALLPENPGELLLHVMRHLISELDIRRRLRQTEAMLEVAERHYHQQVLNSADAIGYLNEGGFVFANDSLVTLLGFDNARQLVGHSLSELLPPADQELLNESLSRLFEKHEPVDTTLDLSLQRADNTTISVNAELQTNRYEGQLCLTLTAKSDYDLALALGRHDEDPLTGLKNGTFLTQKLDETAQKALSGGHDAHLIYLRLNQFRDINDTQGQEAGETLLTAIAERLAKAFPAPHLPCRLEDDSFAILFVHPDTEATQKIGRKLFRQVSDLQVPFGQAALNSSAAVGIVTINDNAPPASELLNRAHIAVNSLDDGKGCSVYRSQSSLHMHQDDDAIKRILDAITDCRLKMLFQPVVSLTEESEEHNYEVLIRMLDENNAPLVPSLFMTAVEQSDVMVKMDRWVVERSLQMLKTELDKGFRNRLFINIAGRSLQSKSLLDWVEHVIGELQIPPNLVVFQISETDAASNIDQARRFAERVNALNCQLCLKHFGSSPNSHRVFASIHADYIKLDAAYVQDLESGDLTIKEMQEQLQPVAAEGRILIAPMVENNKIISKLFRCGIQLIQGYYLQPPREAMDYDYFE</sequence>
<dbReference type="SMART" id="SM00091">
    <property type="entry name" value="PAS"/>
    <property type="match status" value="1"/>
</dbReference>
<dbReference type="AlphaFoldDB" id="A0A1H6CST4"/>
<feature type="domain" description="PAS" evidence="1">
    <location>
        <begin position="181"/>
        <end position="231"/>
    </location>
</feature>
<feature type="domain" description="GGDEF" evidence="3">
    <location>
        <begin position="314"/>
        <end position="446"/>
    </location>
</feature>
<dbReference type="SMART" id="SM00052">
    <property type="entry name" value="EAL"/>
    <property type="match status" value="1"/>
</dbReference>